<protein>
    <submittedName>
        <fullName evidence="2">Uncharacterized protein</fullName>
    </submittedName>
</protein>
<dbReference type="EMBL" id="SWLE01000021">
    <property type="protein sequence ID" value="TNM85714.1"/>
    <property type="molecule type" value="Genomic_DNA"/>
</dbReference>
<keyword evidence="3" id="KW-1185">Reference proteome</keyword>
<organism evidence="2 3">
    <name type="scientific">Takifugu bimaculatus</name>
    <dbReference type="NCBI Taxonomy" id="433685"/>
    <lineage>
        <taxon>Eukaryota</taxon>
        <taxon>Metazoa</taxon>
        <taxon>Chordata</taxon>
        <taxon>Craniata</taxon>
        <taxon>Vertebrata</taxon>
        <taxon>Euteleostomi</taxon>
        <taxon>Actinopterygii</taxon>
        <taxon>Neopterygii</taxon>
        <taxon>Teleostei</taxon>
        <taxon>Neoteleostei</taxon>
        <taxon>Acanthomorphata</taxon>
        <taxon>Eupercaria</taxon>
        <taxon>Tetraodontiformes</taxon>
        <taxon>Tetradontoidea</taxon>
        <taxon>Tetraodontidae</taxon>
        <taxon>Takifugu</taxon>
    </lineage>
</organism>
<evidence type="ECO:0000313" key="3">
    <source>
        <dbReference type="Proteomes" id="UP000516260"/>
    </source>
</evidence>
<name>A0A4Z2B042_9TELE</name>
<gene>
    <name evidence="2" type="ORF">fugu_007985</name>
</gene>
<reference evidence="2 3" key="1">
    <citation type="submission" date="2019-04" db="EMBL/GenBank/DDBJ databases">
        <title>The sequence and de novo assembly of Takifugu bimaculatus genome using PacBio and Hi-C technologies.</title>
        <authorList>
            <person name="Xu P."/>
            <person name="Liu B."/>
            <person name="Zhou Z."/>
        </authorList>
    </citation>
    <scope>NUCLEOTIDE SEQUENCE [LARGE SCALE GENOMIC DNA]</scope>
    <source>
        <strain evidence="2">TB-2018</strain>
        <tissue evidence="2">Muscle</tissue>
    </source>
</reference>
<evidence type="ECO:0000256" key="1">
    <source>
        <dbReference type="SAM" id="MobiDB-lite"/>
    </source>
</evidence>
<comment type="caution">
    <text evidence="2">The sequence shown here is derived from an EMBL/GenBank/DDBJ whole genome shotgun (WGS) entry which is preliminary data.</text>
</comment>
<proteinExistence type="predicted"/>
<dbReference type="Proteomes" id="UP000516260">
    <property type="component" value="Chromosome 8"/>
</dbReference>
<accession>A0A4Z2B042</accession>
<sequence length="148" mass="16462">MKLQFAEFWKCFKKGSCVNFLFKEVLKTLIPTFFFLLLLEMPSTRSQSNAQPTLDFPRRKSCRVSSRSKIQDVTQALVQSPTKLDPPFLTQTLARIRPLSPRTIGPPAHPFVTHRFCGSASQPAATSSTEPQENAQGMTTAATSVSAR</sequence>
<evidence type="ECO:0000313" key="2">
    <source>
        <dbReference type="EMBL" id="TNM85714.1"/>
    </source>
</evidence>
<feature type="region of interest" description="Disordered" evidence="1">
    <location>
        <begin position="119"/>
        <end position="148"/>
    </location>
</feature>
<dbReference type="AlphaFoldDB" id="A0A4Z2B042"/>